<sequence length="110" mass="11802">MAVSSALLVARTAVGPYAACAASVPQRLRREPSGVFPPSRFQTAHHPACFVKAYTPMVEETKGRVGRGSRFPTPILRQTTPNAGRGEVMGSARDVGLLRGVIGGRDRTRR</sequence>
<evidence type="ECO:0000313" key="3">
    <source>
        <dbReference type="Proteomes" id="UP000800094"/>
    </source>
</evidence>
<keyword evidence="3" id="KW-1185">Reference proteome</keyword>
<feature type="region of interest" description="Disordered" evidence="1">
    <location>
        <begin position="63"/>
        <end position="88"/>
    </location>
</feature>
<reference evidence="2" key="1">
    <citation type="journal article" date="2020" name="Stud. Mycol.">
        <title>101 Dothideomycetes genomes: a test case for predicting lifestyles and emergence of pathogens.</title>
        <authorList>
            <person name="Haridas S."/>
            <person name="Albert R."/>
            <person name="Binder M."/>
            <person name="Bloem J."/>
            <person name="Labutti K."/>
            <person name="Salamov A."/>
            <person name="Andreopoulos B."/>
            <person name="Baker S."/>
            <person name="Barry K."/>
            <person name="Bills G."/>
            <person name="Bluhm B."/>
            <person name="Cannon C."/>
            <person name="Castanera R."/>
            <person name="Culley D."/>
            <person name="Daum C."/>
            <person name="Ezra D."/>
            <person name="Gonzalez J."/>
            <person name="Henrissat B."/>
            <person name="Kuo A."/>
            <person name="Liang C."/>
            <person name="Lipzen A."/>
            <person name="Lutzoni F."/>
            <person name="Magnuson J."/>
            <person name="Mondo S."/>
            <person name="Nolan M."/>
            <person name="Ohm R."/>
            <person name="Pangilinan J."/>
            <person name="Park H.-J."/>
            <person name="Ramirez L."/>
            <person name="Alfaro M."/>
            <person name="Sun H."/>
            <person name="Tritt A."/>
            <person name="Yoshinaga Y."/>
            <person name="Zwiers L.-H."/>
            <person name="Turgeon B."/>
            <person name="Goodwin S."/>
            <person name="Spatafora J."/>
            <person name="Crous P."/>
            <person name="Grigoriev I."/>
        </authorList>
    </citation>
    <scope>NUCLEOTIDE SEQUENCE</scope>
    <source>
        <strain evidence="2">CBS 122368</strain>
    </source>
</reference>
<organism evidence="2 3">
    <name type="scientific">Trematosphaeria pertusa</name>
    <dbReference type="NCBI Taxonomy" id="390896"/>
    <lineage>
        <taxon>Eukaryota</taxon>
        <taxon>Fungi</taxon>
        <taxon>Dikarya</taxon>
        <taxon>Ascomycota</taxon>
        <taxon>Pezizomycotina</taxon>
        <taxon>Dothideomycetes</taxon>
        <taxon>Pleosporomycetidae</taxon>
        <taxon>Pleosporales</taxon>
        <taxon>Massarineae</taxon>
        <taxon>Trematosphaeriaceae</taxon>
        <taxon>Trematosphaeria</taxon>
    </lineage>
</organism>
<accession>A0A6A6IT66</accession>
<dbReference type="AlphaFoldDB" id="A0A6A6IT66"/>
<evidence type="ECO:0000313" key="2">
    <source>
        <dbReference type="EMBL" id="KAF2253308.1"/>
    </source>
</evidence>
<evidence type="ECO:0000256" key="1">
    <source>
        <dbReference type="SAM" id="MobiDB-lite"/>
    </source>
</evidence>
<dbReference type="RefSeq" id="XP_033688312.1">
    <property type="nucleotide sequence ID" value="XM_033828134.1"/>
</dbReference>
<dbReference type="Proteomes" id="UP000800094">
    <property type="component" value="Unassembled WGS sequence"/>
</dbReference>
<dbReference type="EMBL" id="ML987191">
    <property type="protein sequence ID" value="KAF2253308.1"/>
    <property type="molecule type" value="Genomic_DNA"/>
</dbReference>
<protein>
    <submittedName>
        <fullName evidence="2">Uncharacterized protein</fullName>
    </submittedName>
</protein>
<name>A0A6A6IT66_9PLEO</name>
<dbReference type="GeneID" id="54581464"/>
<gene>
    <name evidence="2" type="ORF">BU26DRAFT_515675</name>
</gene>
<proteinExistence type="predicted"/>